<dbReference type="InterPro" id="IPR013096">
    <property type="entry name" value="Cupin_2"/>
</dbReference>
<evidence type="ECO:0000256" key="1">
    <source>
        <dbReference type="ARBA" id="ARBA00022723"/>
    </source>
</evidence>
<keyword evidence="1" id="KW-0479">Metal-binding</keyword>
<dbReference type="PANTHER" id="PTHR35848">
    <property type="entry name" value="OXALATE-BINDING PROTEIN"/>
    <property type="match status" value="1"/>
</dbReference>
<name>A0A1I3SZS8_9PSEU</name>
<evidence type="ECO:0000259" key="2">
    <source>
        <dbReference type="Pfam" id="PF07883"/>
    </source>
</evidence>
<dbReference type="STRING" id="115433.SAMN05421835_10719"/>
<dbReference type="Gene3D" id="2.60.120.10">
    <property type="entry name" value="Jelly Rolls"/>
    <property type="match status" value="2"/>
</dbReference>
<sequence length="380" mass="41933">MRNGEGRVTAAELRRRTIRRADFVSCDQAFIDCRTPGSDRKENYSMIGPGVTQNPDQVVNLREPHGFNIGAAAMPHGITNNLHLHFTAEVFLCFRGEFLLRWGADGNEGELVLREGDIASIPTWIFRGFTNIGPDDGWLFTVLGHDDTGGIIWGPSVLREAEGHGLYLTADNRLVDTVAGDEVPDPAELVRPMVAEDIAALPSYDVEKLRRRVVTTDDLQWSSRALLGGVLPGGRAELAPVIGFGMTEDRDQEPRIYHPHGHNIAWLRAEPGEGVPLHRHDETQVLLVKDGEWEVTLNRHDEVSVRLGPWDMLSVPRGAWRSLRNVSGETATLLVVNGGDGRVRLDWDDEVVKAAADAGVGLDHNGYLAPYHLLPRPAGR</sequence>
<gene>
    <name evidence="3" type="ORF">SAMN05421835_10719</name>
</gene>
<dbReference type="Pfam" id="PF07883">
    <property type="entry name" value="Cupin_2"/>
    <property type="match status" value="1"/>
</dbReference>
<dbReference type="InterPro" id="IPR051610">
    <property type="entry name" value="GPI/OXD"/>
</dbReference>
<organism evidence="3 4">
    <name type="scientific">Amycolatopsis sacchari</name>
    <dbReference type="NCBI Taxonomy" id="115433"/>
    <lineage>
        <taxon>Bacteria</taxon>
        <taxon>Bacillati</taxon>
        <taxon>Actinomycetota</taxon>
        <taxon>Actinomycetes</taxon>
        <taxon>Pseudonocardiales</taxon>
        <taxon>Pseudonocardiaceae</taxon>
        <taxon>Amycolatopsis</taxon>
    </lineage>
</organism>
<dbReference type="InterPro" id="IPR011051">
    <property type="entry name" value="RmlC_Cupin_sf"/>
</dbReference>
<evidence type="ECO:0000313" key="4">
    <source>
        <dbReference type="Proteomes" id="UP000199025"/>
    </source>
</evidence>
<dbReference type="Proteomes" id="UP000199025">
    <property type="component" value="Unassembled WGS sequence"/>
</dbReference>
<dbReference type="EMBL" id="FORP01000007">
    <property type="protein sequence ID" value="SFJ63081.1"/>
    <property type="molecule type" value="Genomic_DNA"/>
</dbReference>
<dbReference type="SUPFAM" id="SSF51182">
    <property type="entry name" value="RmlC-like cupins"/>
    <property type="match status" value="1"/>
</dbReference>
<proteinExistence type="predicted"/>
<dbReference type="RefSeq" id="WP_091507149.1">
    <property type="nucleotide sequence ID" value="NZ_CBDRCA010000001.1"/>
</dbReference>
<keyword evidence="3" id="KW-0413">Isomerase</keyword>
<dbReference type="OrthoDB" id="6058at2"/>
<reference evidence="3 4" key="1">
    <citation type="submission" date="2016-10" db="EMBL/GenBank/DDBJ databases">
        <authorList>
            <person name="de Groot N.N."/>
        </authorList>
    </citation>
    <scope>NUCLEOTIDE SEQUENCE [LARGE SCALE GENOMIC DNA]</scope>
    <source>
        <strain evidence="3 4">DSM 44468</strain>
    </source>
</reference>
<dbReference type="InterPro" id="IPR014710">
    <property type="entry name" value="RmlC-like_jellyroll"/>
</dbReference>
<dbReference type="GO" id="GO:0046872">
    <property type="term" value="F:metal ion binding"/>
    <property type="evidence" value="ECO:0007669"/>
    <property type="project" value="UniProtKB-KW"/>
</dbReference>
<feature type="domain" description="Cupin type-2" evidence="2">
    <location>
        <begin position="268"/>
        <end position="336"/>
    </location>
</feature>
<evidence type="ECO:0000313" key="3">
    <source>
        <dbReference type="EMBL" id="SFJ63081.1"/>
    </source>
</evidence>
<dbReference type="GO" id="GO:0016853">
    <property type="term" value="F:isomerase activity"/>
    <property type="evidence" value="ECO:0007669"/>
    <property type="project" value="UniProtKB-KW"/>
</dbReference>
<keyword evidence="4" id="KW-1185">Reference proteome</keyword>
<protein>
    <submittedName>
        <fullName evidence="3">Mannose-6-phosphate isomerase, cupin superfamily</fullName>
    </submittedName>
</protein>
<dbReference type="AlphaFoldDB" id="A0A1I3SZS8"/>
<accession>A0A1I3SZS8</accession>